<dbReference type="EMBL" id="JBHUIM010000001">
    <property type="protein sequence ID" value="MFD2245379.1"/>
    <property type="molecule type" value="Genomic_DNA"/>
</dbReference>
<evidence type="ECO:0000313" key="2">
    <source>
        <dbReference type="Proteomes" id="UP001597374"/>
    </source>
</evidence>
<comment type="caution">
    <text evidence="1">The sequence shown here is derived from an EMBL/GenBank/DDBJ whole genome shotgun (WGS) entry which is preliminary data.</text>
</comment>
<dbReference type="Proteomes" id="UP001597374">
    <property type="component" value="Unassembled WGS sequence"/>
</dbReference>
<evidence type="ECO:0008006" key="3">
    <source>
        <dbReference type="Google" id="ProtNLM"/>
    </source>
</evidence>
<protein>
    <recommendedName>
        <fullName evidence="3">Carboxypeptidase regulatory-like domain-containing protein</fullName>
    </recommendedName>
</protein>
<sequence>MKKLYPLYLMGLLSLLSCKKDEVEKATFEGVVLDYESRMPLPNTKIIFTRGTGILIDDKAKFEGAIADSTVTDQSGRYKFTTPIDQKMVVYRVNARKPGYQESNDPITLASLIDYAKTNQDTIVLGKSAYLKLNFKSTATNRSEEPFLQIEWNTKPDQSNPAPTSPTTLHIINNRLYSLADTAITNAFIYAQHPQVRLRWSVVQDKDIRKYEETVNLKLQDTTTFTINF</sequence>
<dbReference type="SUPFAM" id="SSF49464">
    <property type="entry name" value="Carboxypeptidase regulatory domain-like"/>
    <property type="match status" value="1"/>
</dbReference>
<accession>A0ABW5CTP2</accession>
<reference evidence="2" key="1">
    <citation type="journal article" date="2019" name="Int. J. Syst. Evol. Microbiol.">
        <title>The Global Catalogue of Microorganisms (GCM) 10K type strain sequencing project: providing services to taxonomists for standard genome sequencing and annotation.</title>
        <authorList>
            <consortium name="The Broad Institute Genomics Platform"/>
            <consortium name="The Broad Institute Genome Sequencing Center for Infectious Disease"/>
            <person name="Wu L."/>
            <person name="Ma J."/>
        </authorList>
    </citation>
    <scope>NUCLEOTIDE SEQUENCE [LARGE SCALE GENOMIC DNA]</scope>
    <source>
        <strain evidence="2">CGMCC 4.1782</strain>
    </source>
</reference>
<gene>
    <name evidence="1" type="ORF">ACFSKP_03880</name>
</gene>
<proteinExistence type="predicted"/>
<keyword evidence="2" id="KW-1185">Reference proteome</keyword>
<organism evidence="1 2">
    <name type="scientific">Pontibacter ruber</name>
    <dbReference type="NCBI Taxonomy" id="1343895"/>
    <lineage>
        <taxon>Bacteria</taxon>
        <taxon>Pseudomonadati</taxon>
        <taxon>Bacteroidota</taxon>
        <taxon>Cytophagia</taxon>
        <taxon>Cytophagales</taxon>
        <taxon>Hymenobacteraceae</taxon>
        <taxon>Pontibacter</taxon>
    </lineage>
</organism>
<dbReference type="InterPro" id="IPR008969">
    <property type="entry name" value="CarboxyPept-like_regulatory"/>
</dbReference>
<evidence type="ECO:0000313" key="1">
    <source>
        <dbReference type="EMBL" id="MFD2245379.1"/>
    </source>
</evidence>
<dbReference type="RefSeq" id="WP_250429165.1">
    <property type="nucleotide sequence ID" value="NZ_JALPRR010000002.1"/>
</dbReference>
<dbReference type="PROSITE" id="PS51257">
    <property type="entry name" value="PROKAR_LIPOPROTEIN"/>
    <property type="match status" value="1"/>
</dbReference>
<dbReference type="Gene3D" id="2.60.40.1120">
    <property type="entry name" value="Carboxypeptidase-like, regulatory domain"/>
    <property type="match status" value="1"/>
</dbReference>
<name>A0ABW5CTP2_9BACT</name>